<dbReference type="Proteomes" id="UP000431901">
    <property type="component" value="Unassembled WGS sequence"/>
</dbReference>
<evidence type="ECO:0000313" key="1">
    <source>
        <dbReference type="EMBL" id="MXQ66213.1"/>
    </source>
</evidence>
<comment type="caution">
    <text evidence="1">The sequence shown here is derived from an EMBL/GenBank/DDBJ whole genome shotgun (WGS) entry which is preliminary data.</text>
</comment>
<sequence length="95" mass="10537">MSEKTPDAAELELLPTAELHDRAVARARERRDLGFLWELLRAIPAAAAATGEVDRAEFDMLHVMSLLEEFRQAGDSDIADALRPVYVSYLTEHGG</sequence>
<protein>
    <submittedName>
        <fullName evidence="1">Uncharacterized protein</fullName>
    </submittedName>
</protein>
<dbReference type="AlphaFoldDB" id="A0A6I4WAR1"/>
<name>A0A6I4WAR1_9ACTN</name>
<reference evidence="1 2" key="1">
    <citation type="submission" date="2019-12" db="EMBL/GenBank/DDBJ databases">
        <title>Nocardia macrotermitis sp. nov. and Nocardia aurantia sp. nov., isolated from the gut of the fungus growing-termite Macrotermes natalensis.</title>
        <authorList>
            <person name="Christine B."/>
            <person name="Rene B."/>
        </authorList>
    </citation>
    <scope>NUCLEOTIDE SEQUENCE [LARGE SCALE GENOMIC DNA]</scope>
    <source>
        <strain evidence="1 2">DSM 102126</strain>
    </source>
</reference>
<dbReference type="EMBL" id="WUTW01000004">
    <property type="protein sequence ID" value="MXQ66213.1"/>
    <property type="molecule type" value="Genomic_DNA"/>
</dbReference>
<dbReference type="RefSeq" id="WP_161104430.1">
    <property type="nucleotide sequence ID" value="NZ_JBHLYI010000007.1"/>
</dbReference>
<organism evidence="1 2">
    <name type="scientific">Actinomadura rayongensis</name>
    <dbReference type="NCBI Taxonomy" id="1429076"/>
    <lineage>
        <taxon>Bacteria</taxon>
        <taxon>Bacillati</taxon>
        <taxon>Actinomycetota</taxon>
        <taxon>Actinomycetes</taxon>
        <taxon>Streptosporangiales</taxon>
        <taxon>Thermomonosporaceae</taxon>
        <taxon>Actinomadura</taxon>
    </lineage>
</organism>
<evidence type="ECO:0000313" key="2">
    <source>
        <dbReference type="Proteomes" id="UP000431901"/>
    </source>
</evidence>
<dbReference type="OrthoDB" id="3387194at2"/>
<proteinExistence type="predicted"/>
<keyword evidence="2" id="KW-1185">Reference proteome</keyword>
<accession>A0A6I4WAR1</accession>
<gene>
    <name evidence="1" type="ORF">GQ466_19525</name>
</gene>